<dbReference type="Pfam" id="PF00067">
    <property type="entry name" value="p450"/>
    <property type="match status" value="1"/>
</dbReference>
<dbReference type="InterPro" id="IPR036396">
    <property type="entry name" value="Cyt_P450_sf"/>
</dbReference>
<dbReference type="PANTHER" id="PTHR24287:SF1">
    <property type="entry name" value="P450, PUTATIVE (EUROFUNG)-RELATED"/>
    <property type="match status" value="1"/>
</dbReference>
<dbReference type="GeneID" id="107073748"/>
<dbReference type="SUPFAM" id="SSF48264">
    <property type="entry name" value="Cytochrome P450"/>
    <property type="match status" value="1"/>
</dbReference>
<dbReference type="InterPro" id="IPR047146">
    <property type="entry name" value="Cyt_P450_E_CYP52_fungi"/>
</dbReference>
<protein>
    <submittedName>
        <fullName evidence="9">Cytochrome P450 4V2-like</fullName>
    </submittedName>
</protein>
<evidence type="ECO:0000256" key="5">
    <source>
        <dbReference type="ARBA" id="ARBA00023002"/>
    </source>
</evidence>
<dbReference type="Proteomes" id="UP000694924">
    <property type="component" value="Unplaced"/>
</dbReference>
<keyword evidence="4" id="KW-0479">Metal-binding</keyword>
<dbReference type="PANTHER" id="PTHR24287">
    <property type="entry name" value="P450, PUTATIVE (EUROFUNG)-RELATED"/>
    <property type="match status" value="1"/>
</dbReference>
<evidence type="ECO:0000256" key="6">
    <source>
        <dbReference type="ARBA" id="ARBA00023004"/>
    </source>
</evidence>
<evidence type="ECO:0000313" key="9">
    <source>
        <dbReference type="RefSeq" id="XP_015189930.1"/>
    </source>
</evidence>
<keyword evidence="6" id="KW-0408">Iron</keyword>
<keyword evidence="3" id="KW-0349">Heme</keyword>
<evidence type="ECO:0000313" key="8">
    <source>
        <dbReference type="Proteomes" id="UP000694924"/>
    </source>
</evidence>
<comment type="similarity">
    <text evidence="2">Belongs to the cytochrome P450 family.</text>
</comment>
<keyword evidence="5" id="KW-0560">Oxidoreductase</keyword>
<evidence type="ECO:0000256" key="3">
    <source>
        <dbReference type="ARBA" id="ARBA00022617"/>
    </source>
</evidence>
<sequence>MADLIISKHSNSFEKSPAYKFMKPFFGNGLISASASIWGNHRKLLNPVFKKQILSNHMRKIIKHLNRLTRIIESSNETNIDISHYTNLFTLDTIYDTIFGQDFNFQNNPECRLHDNISE</sequence>
<evidence type="ECO:0000256" key="2">
    <source>
        <dbReference type="ARBA" id="ARBA00010617"/>
    </source>
</evidence>
<accession>A0ABM1JBU2</accession>
<comment type="cofactor">
    <cofactor evidence="1">
        <name>heme</name>
        <dbReference type="ChEBI" id="CHEBI:30413"/>
    </cofactor>
</comment>
<dbReference type="Gene3D" id="1.10.630.10">
    <property type="entry name" value="Cytochrome P450"/>
    <property type="match status" value="1"/>
</dbReference>
<evidence type="ECO:0000256" key="1">
    <source>
        <dbReference type="ARBA" id="ARBA00001971"/>
    </source>
</evidence>
<evidence type="ECO:0000256" key="4">
    <source>
        <dbReference type="ARBA" id="ARBA00022723"/>
    </source>
</evidence>
<organism evidence="8 9">
    <name type="scientific">Polistes dominula</name>
    <name type="common">European paper wasp</name>
    <name type="synonym">Vespa dominula</name>
    <dbReference type="NCBI Taxonomy" id="743375"/>
    <lineage>
        <taxon>Eukaryota</taxon>
        <taxon>Metazoa</taxon>
        <taxon>Ecdysozoa</taxon>
        <taxon>Arthropoda</taxon>
        <taxon>Hexapoda</taxon>
        <taxon>Insecta</taxon>
        <taxon>Pterygota</taxon>
        <taxon>Neoptera</taxon>
        <taxon>Endopterygota</taxon>
        <taxon>Hymenoptera</taxon>
        <taxon>Apocrita</taxon>
        <taxon>Aculeata</taxon>
        <taxon>Vespoidea</taxon>
        <taxon>Vespidae</taxon>
        <taxon>Polistinae</taxon>
        <taxon>Polistini</taxon>
        <taxon>Polistes</taxon>
    </lineage>
</organism>
<dbReference type="RefSeq" id="XP_015189930.1">
    <property type="nucleotide sequence ID" value="XM_015334444.1"/>
</dbReference>
<gene>
    <name evidence="9" type="primary">LOC107073748</name>
</gene>
<keyword evidence="8" id="KW-1185">Reference proteome</keyword>
<dbReference type="InterPro" id="IPR001128">
    <property type="entry name" value="Cyt_P450"/>
</dbReference>
<evidence type="ECO:0000256" key="7">
    <source>
        <dbReference type="ARBA" id="ARBA00023033"/>
    </source>
</evidence>
<proteinExistence type="inferred from homology"/>
<name>A0ABM1JBU2_POLDO</name>
<keyword evidence="7" id="KW-0503">Monooxygenase</keyword>
<reference evidence="9" key="1">
    <citation type="submission" date="2025-08" db="UniProtKB">
        <authorList>
            <consortium name="RefSeq"/>
        </authorList>
    </citation>
    <scope>IDENTIFICATION</scope>
    <source>
        <tissue evidence="9">Whole body</tissue>
    </source>
</reference>